<sequence length="222" mass="25490">MSFTKDAWASITSTYQDILDHPFNRELGEGTLKEERFQFYIKQDSLYLEDFARALAIAASKAPTPDDIVLLLDFSKGAIVAERSLHQFYFDFFKIKLDAEREPGCFTYTKFLLSTATHDSYQVGIAALLPCFWIYREVGLHIHKNAKPDNTYQNWIDMYSSPEFGAVVDQAIDLTDRVAEGVSAATREAMMEAFIKSTQLEWMFWDCAYHMRTWASASLHNS</sequence>
<dbReference type="AlphaFoldDB" id="M1Z0V6"/>
<evidence type="ECO:0000313" key="3">
    <source>
        <dbReference type="EMBL" id="CCQ91604.1"/>
    </source>
</evidence>
<reference evidence="3 4" key="1">
    <citation type="journal article" date="2013" name="Front. Microbiol.">
        <title>The genome of Nitrospina gracilis illuminates the metabolism and evolution of the major marine nitrite oxidizer.</title>
        <authorList>
            <person name="Luecker S."/>
            <person name="Nowka B."/>
            <person name="Rattei T."/>
            <person name="Spieck E."/>
            <person name="and Daims H."/>
        </authorList>
    </citation>
    <scope>NUCLEOTIDE SEQUENCE [LARGE SCALE GENOMIC DNA]</scope>
    <source>
        <strain evidence="3 4">3/211</strain>
    </source>
</reference>
<dbReference type="InterPro" id="IPR050967">
    <property type="entry name" value="Thiamine_Salvage_TenA"/>
</dbReference>
<dbReference type="EMBL" id="CAQJ01000081">
    <property type="protein sequence ID" value="CCQ91604.1"/>
    <property type="molecule type" value="Genomic_DNA"/>
</dbReference>
<comment type="caution">
    <text evidence="3">The sequence shown here is derived from an EMBL/GenBank/DDBJ whole genome shotgun (WGS) entry which is preliminary data.</text>
</comment>
<comment type="catalytic activity">
    <reaction evidence="1">
        <text>4-amino-5-aminomethyl-2-methylpyrimidine + H2O = 4-amino-5-hydroxymethyl-2-methylpyrimidine + NH4(+)</text>
        <dbReference type="Rhea" id="RHEA:31799"/>
        <dbReference type="ChEBI" id="CHEBI:15377"/>
        <dbReference type="ChEBI" id="CHEBI:16892"/>
        <dbReference type="ChEBI" id="CHEBI:28938"/>
        <dbReference type="ChEBI" id="CHEBI:63416"/>
        <dbReference type="EC" id="3.5.99.2"/>
    </reaction>
</comment>
<comment type="pathway">
    <text evidence="1">Cofactor biosynthesis; thiamine diphosphate biosynthesis.</text>
</comment>
<keyword evidence="1" id="KW-0784">Thiamine biosynthesis</keyword>
<evidence type="ECO:0000259" key="2">
    <source>
        <dbReference type="Pfam" id="PF03070"/>
    </source>
</evidence>
<dbReference type="PANTHER" id="PTHR43198">
    <property type="entry name" value="BIFUNCTIONAL TH2 PROTEIN"/>
    <property type="match status" value="1"/>
</dbReference>
<evidence type="ECO:0000256" key="1">
    <source>
        <dbReference type="RuleBase" id="RU363093"/>
    </source>
</evidence>
<dbReference type="GO" id="GO:0005829">
    <property type="term" value="C:cytosol"/>
    <property type="evidence" value="ECO:0007669"/>
    <property type="project" value="TreeGrafter"/>
</dbReference>
<protein>
    <recommendedName>
        <fullName evidence="1">Aminopyrimidine aminohydrolase</fullName>
        <ecNumber evidence="1">3.5.99.2</ecNumber>
    </recommendedName>
</protein>
<dbReference type="STRING" id="1266370.NITGR_730062"/>
<dbReference type="OrthoDB" id="9777667at2"/>
<comment type="function">
    <text evidence="1">Catalyzes an amino-pyrimidine hydrolysis reaction at the C5' of the pyrimidine moiety of thiamine compounds, a reaction that is part of a thiamine salvage pathway.</text>
</comment>
<dbReference type="Proteomes" id="UP000011704">
    <property type="component" value="Unassembled WGS sequence"/>
</dbReference>
<dbReference type="NCBIfam" id="TIGR04306">
    <property type="entry name" value="salvage_TenA"/>
    <property type="match status" value="1"/>
</dbReference>
<dbReference type="GO" id="GO:0009228">
    <property type="term" value="P:thiamine biosynthetic process"/>
    <property type="evidence" value="ECO:0007669"/>
    <property type="project" value="UniProtKB-KW"/>
</dbReference>
<name>M1Z0V6_NITG3</name>
<dbReference type="GO" id="GO:0050334">
    <property type="term" value="F:thiaminase activity"/>
    <property type="evidence" value="ECO:0007669"/>
    <property type="project" value="UniProtKB-EC"/>
</dbReference>
<gene>
    <name evidence="3" type="ORF">NITGR_730062</name>
</gene>
<accession>M1Z0V6</accession>
<feature type="domain" description="Thiaminase-2/PQQC" evidence="2">
    <location>
        <begin position="8"/>
        <end position="210"/>
    </location>
</feature>
<dbReference type="PANTHER" id="PTHR43198:SF2">
    <property type="entry name" value="SI:CH1073-67J19.1-RELATED"/>
    <property type="match status" value="1"/>
</dbReference>
<organism evidence="3 4">
    <name type="scientific">Nitrospina gracilis (strain 3/211)</name>
    <dbReference type="NCBI Taxonomy" id="1266370"/>
    <lineage>
        <taxon>Bacteria</taxon>
        <taxon>Pseudomonadati</taxon>
        <taxon>Nitrospinota/Tectimicrobiota group</taxon>
        <taxon>Nitrospinota</taxon>
        <taxon>Nitrospinia</taxon>
        <taxon>Nitrospinales</taxon>
        <taxon>Nitrospinaceae</taxon>
        <taxon>Nitrospina</taxon>
    </lineage>
</organism>
<dbReference type="SUPFAM" id="SSF48613">
    <property type="entry name" value="Heme oxygenase-like"/>
    <property type="match status" value="1"/>
</dbReference>
<dbReference type="InterPro" id="IPR027574">
    <property type="entry name" value="Thiaminase_II"/>
</dbReference>
<dbReference type="Gene3D" id="1.20.910.10">
    <property type="entry name" value="Heme oxygenase-like"/>
    <property type="match status" value="1"/>
</dbReference>
<dbReference type="Pfam" id="PF03070">
    <property type="entry name" value="TENA_THI-4"/>
    <property type="match status" value="1"/>
</dbReference>
<proteinExistence type="inferred from homology"/>
<dbReference type="GO" id="GO:0009229">
    <property type="term" value="P:thiamine diphosphate biosynthetic process"/>
    <property type="evidence" value="ECO:0007669"/>
    <property type="project" value="UniProtKB-UniPathway"/>
</dbReference>
<comment type="similarity">
    <text evidence="1">Belongs to the TenA family.</text>
</comment>
<keyword evidence="4" id="KW-1185">Reference proteome</keyword>
<dbReference type="InterPro" id="IPR004305">
    <property type="entry name" value="Thiaminase-2/PQQC"/>
</dbReference>
<dbReference type="InParanoid" id="M1Z0V6"/>
<dbReference type="HOGENOM" id="CLU_077537_3_2_0"/>
<dbReference type="UniPathway" id="UPA00060"/>
<dbReference type="RefSeq" id="WP_005010506.1">
    <property type="nucleotide sequence ID" value="NZ_HG422173.1"/>
</dbReference>
<dbReference type="InterPro" id="IPR016084">
    <property type="entry name" value="Haem_Oase-like_multi-hlx"/>
</dbReference>
<keyword evidence="1" id="KW-0378">Hydrolase</keyword>
<dbReference type="CDD" id="cd19365">
    <property type="entry name" value="TenA_C-like"/>
    <property type="match status" value="1"/>
</dbReference>
<dbReference type="EC" id="3.5.99.2" evidence="1"/>
<comment type="catalytic activity">
    <reaction evidence="1">
        <text>thiamine + H2O = 5-(2-hydroxyethyl)-4-methylthiazole + 4-amino-5-hydroxymethyl-2-methylpyrimidine + H(+)</text>
        <dbReference type="Rhea" id="RHEA:17509"/>
        <dbReference type="ChEBI" id="CHEBI:15377"/>
        <dbReference type="ChEBI" id="CHEBI:15378"/>
        <dbReference type="ChEBI" id="CHEBI:16892"/>
        <dbReference type="ChEBI" id="CHEBI:17957"/>
        <dbReference type="ChEBI" id="CHEBI:18385"/>
        <dbReference type="EC" id="3.5.99.2"/>
    </reaction>
</comment>
<evidence type="ECO:0000313" key="4">
    <source>
        <dbReference type="Proteomes" id="UP000011704"/>
    </source>
</evidence>